<dbReference type="InterPro" id="IPR036397">
    <property type="entry name" value="RNaseH_sf"/>
</dbReference>
<dbReference type="GO" id="GO:0004523">
    <property type="term" value="F:RNA-DNA hybrid ribonuclease activity"/>
    <property type="evidence" value="ECO:0007669"/>
    <property type="project" value="InterPro"/>
</dbReference>
<dbReference type="InterPro" id="IPR052929">
    <property type="entry name" value="RNase_H-like_EbsB-rel"/>
</dbReference>
<dbReference type="Pfam" id="PF13456">
    <property type="entry name" value="RVT_3"/>
    <property type="match status" value="1"/>
</dbReference>
<organism evidence="3 4">
    <name type="scientific">Cannabis sativa</name>
    <name type="common">Hemp</name>
    <name type="synonym">Marijuana</name>
    <dbReference type="NCBI Taxonomy" id="3483"/>
    <lineage>
        <taxon>Eukaryota</taxon>
        <taxon>Viridiplantae</taxon>
        <taxon>Streptophyta</taxon>
        <taxon>Embryophyta</taxon>
        <taxon>Tracheophyta</taxon>
        <taxon>Spermatophyta</taxon>
        <taxon>Magnoliopsida</taxon>
        <taxon>eudicotyledons</taxon>
        <taxon>Gunneridae</taxon>
        <taxon>Pentapetalae</taxon>
        <taxon>rosids</taxon>
        <taxon>fabids</taxon>
        <taxon>Rosales</taxon>
        <taxon>Cannabaceae</taxon>
        <taxon>Cannabis</taxon>
    </lineage>
</organism>
<dbReference type="Gene3D" id="3.30.420.10">
    <property type="entry name" value="Ribonuclease H-like superfamily/Ribonuclease H"/>
    <property type="match status" value="1"/>
</dbReference>
<dbReference type="OMA" id="CGHNTES"/>
<dbReference type="InterPro" id="IPR002156">
    <property type="entry name" value="RNaseH_domain"/>
</dbReference>
<evidence type="ECO:0000313" key="4">
    <source>
        <dbReference type="Proteomes" id="UP000596661"/>
    </source>
</evidence>
<dbReference type="InterPro" id="IPR044730">
    <property type="entry name" value="RNase_H-like_dom_plant"/>
</dbReference>
<dbReference type="PANTHER" id="PTHR47074:SF48">
    <property type="entry name" value="POLYNUCLEOTIDYL TRANSFERASE, RIBONUCLEASE H-LIKE SUPERFAMILY PROTEIN"/>
    <property type="match status" value="1"/>
</dbReference>
<evidence type="ECO:0008006" key="5">
    <source>
        <dbReference type="Google" id="ProtNLM"/>
    </source>
</evidence>
<dbReference type="EMBL" id="UZAU01000142">
    <property type="status" value="NOT_ANNOTATED_CDS"/>
    <property type="molecule type" value="Genomic_DNA"/>
</dbReference>
<evidence type="ECO:0000313" key="3">
    <source>
        <dbReference type="EnsemblPlants" id="cds.evm.model.02.924"/>
    </source>
</evidence>
<dbReference type="CDD" id="cd06222">
    <property type="entry name" value="RNase_H_like"/>
    <property type="match status" value="1"/>
</dbReference>
<name>A0A803P379_CANSA</name>
<dbReference type="Proteomes" id="UP000596661">
    <property type="component" value="Chromosome 2"/>
</dbReference>
<reference evidence="3" key="1">
    <citation type="submission" date="2018-11" db="EMBL/GenBank/DDBJ databases">
        <authorList>
            <person name="Grassa J C."/>
        </authorList>
    </citation>
    <scope>NUCLEOTIDE SEQUENCE [LARGE SCALE GENOMIC DNA]</scope>
</reference>
<dbReference type="InterPro" id="IPR012337">
    <property type="entry name" value="RNaseH-like_sf"/>
</dbReference>
<dbReference type="EnsemblPlants" id="evm.model.02.924">
    <property type="protein sequence ID" value="cds.evm.model.02.924"/>
    <property type="gene ID" value="evm.TU.02.924"/>
</dbReference>
<proteinExistence type="predicted"/>
<feature type="domain" description="RNase H type-1" evidence="1">
    <location>
        <begin position="289"/>
        <end position="410"/>
    </location>
</feature>
<feature type="domain" description="Reverse transcriptase zinc-binding" evidence="2">
    <location>
        <begin position="138"/>
        <end position="209"/>
    </location>
</feature>
<dbReference type="GO" id="GO:0003676">
    <property type="term" value="F:nucleic acid binding"/>
    <property type="evidence" value="ECO:0007669"/>
    <property type="project" value="InterPro"/>
</dbReference>
<evidence type="ECO:0000259" key="2">
    <source>
        <dbReference type="Pfam" id="PF13966"/>
    </source>
</evidence>
<reference evidence="3" key="2">
    <citation type="submission" date="2021-03" db="UniProtKB">
        <authorList>
            <consortium name="EnsemblPlants"/>
        </authorList>
    </citation>
    <scope>IDENTIFICATION</scope>
</reference>
<accession>A0A803P379</accession>
<dbReference type="Pfam" id="PF13966">
    <property type="entry name" value="zf-RVT"/>
    <property type="match status" value="1"/>
</dbReference>
<sequence length="417" mass="46926">MNAPTGHNSSFTWRSILWGRQLLQKGLVWKIGTGVNVPLSAPKLIPNIQRPILLHPLDQSQAFISSFINHDSTWNVHKLQYFFPSHQVEHILKIPIDPTSTDSLIWGFHSSGIITVKYAYHLACSLTSVDVPSSSNPNPYLHWWKILWSLPVPPKIKHFIWRAFHHILPCAFNLFLKRSLPHPNCSICGHNTESVTHALIGCSRAKSIWKSSRFKQFYLAYHRSDIKDFLIQALHNISKQDFPIFITFICAAQCKHQDDNLHSEATRIPPASQQQLPPSLSPETPSLFVDAAIDHQNGITGTGFIFKHGFQTVLASHYHQLPGAVSPIFAEGQALLQSLKWCIDSQFSPQIVFSDCLNLVSKVNGAWQDNSALSGLVSRIRLLFSNFPGASLQFLPRQFNMDAHVLAREALGSREVS</sequence>
<evidence type="ECO:0000259" key="1">
    <source>
        <dbReference type="Pfam" id="PF13456"/>
    </source>
</evidence>
<dbReference type="InterPro" id="IPR026960">
    <property type="entry name" value="RVT-Znf"/>
</dbReference>
<dbReference type="PANTHER" id="PTHR47074">
    <property type="entry name" value="BNAC02G40300D PROTEIN"/>
    <property type="match status" value="1"/>
</dbReference>
<dbReference type="Gramene" id="evm.model.02.924">
    <property type="protein sequence ID" value="cds.evm.model.02.924"/>
    <property type="gene ID" value="evm.TU.02.924"/>
</dbReference>
<keyword evidence="4" id="KW-1185">Reference proteome</keyword>
<dbReference type="AlphaFoldDB" id="A0A803P379"/>
<protein>
    <recommendedName>
        <fullName evidence="5">Reverse transcriptase zinc-binding domain-containing protein</fullName>
    </recommendedName>
</protein>
<dbReference type="SUPFAM" id="SSF53098">
    <property type="entry name" value="Ribonuclease H-like"/>
    <property type="match status" value="1"/>
</dbReference>